<proteinExistence type="predicted"/>
<evidence type="ECO:0008006" key="4">
    <source>
        <dbReference type="Google" id="ProtNLM"/>
    </source>
</evidence>
<organism evidence="2 3">
    <name type="scientific">Flavobacterium rhizosphaerae</name>
    <dbReference type="NCBI Taxonomy" id="3163298"/>
    <lineage>
        <taxon>Bacteria</taxon>
        <taxon>Pseudomonadati</taxon>
        <taxon>Bacteroidota</taxon>
        <taxon>Flavobacteriia</taxon>
        <taxon>Flavobacteriales</taxon>
        <taxon>Flavobacteriaceae</taxon>
        <taxon>Flavobacterium</taxon>
    </lineage>
</organism>
<evidence type="ECO:0000256" key="1">
    <source>
        <dbReference type="SAM" id="Phobius"/>
    </source>
</evidence>
<dbReference type="RefSeq" id="WP_408084183.1">
    <property type="nucleotide sequence ID" value="NZ_JBELPZ010000004.1"/>
</dbReference>
<gene>
    <name evidence="2" type="ORF">ABS766_05810</name>
</gene>
<keyword evidence="1" id="KW-0472">Membrane</keyword>
<keyword evidence="3" id="KW-1185">Reference proteome</keyword>
<evidence type="ECO:0000313" key="2">
    <source>
        <dbReference type="EMBL" id="MFL9843931.1"/>
    </source>
</evidence>
<accession>A0ABW8YXQ5</accession>
<keyword evidence="1" id="KW-0812">Transmembrane</keyword>
<protein>
    <recommendedName>
        <fullName evidence="4">LPXTG-motif cell wall anchor domain-containing protein</fullName>
    </recommendedName>
</protein>
<dbReference type="Proteomes" id="UP001629156">
    <property type="component" value="Unassembled WGS sequence"/>
</dbReference>
<feature type="transmembrane region" description="Helical" evidence="1">
    <location>
        <begin position="7"/>
        <end position="27"/>
    </location>
</feature>
<comment type="caution">
    <text evidence="2">The sequence shown here is derived from an EMBL/GenBank/DDBJ whole genome shotgun (WGS) entry which is preliminary data.</text>
</comment>
<name>A0ABW8YXQ5_9FLAO</name>
<evidence type="ECO:0000313" key="3">
    <source>
        <dbReference type="Proteomes" id="UP001629156"/>
    </source>
</evidence>
<sequence length="66" mass="7120">MNLKRIFGSILTLLGIAGLIYAAYIFASTSTGEYSIKTTSIYGIVGLIFFIAGIGLIKRTRDDSNV</sequence>
<reference evidence="2 3" key="1">
    <citation type="submission" date="2024-06" db="EMBL/GenBank/DDBJ databases">
        <authorList>
            <person name="Kaempfer P."/>
            <person name="Viver T."/>
        </authorList>
    </citation>
    <scope>NUCLEOTIDE SEQUENCE [LARGE SCALE GENOMIC DNA]</scope>
    <source>
        <strain evidence="2 3">ST-119</strain>
    </source>
</reference>
<dbReference type="EMBL" id="JBELPZ010000004">
    <property type="protein sequence ID" value="MFL9843931.1"/>
    <property type="molecule type" value="Genomic_DNA"/>
</dbReference>
<keyword evidence="1" id="KW-1133">Transmembrane helix</keyword>
<feature type="transmembrane region" description="Helical" evidence="1">
    <location>
        <begin position="39"/>
        <end position="57"/>
    </location>
</feature>